<accession>A0ABY8CRI0</accession>
<gene>
    <name evidence="2" type="ORF">PFJ87_11g01170</name>
</gene>
<protein>
    <submittedName>
        <fullName evidence="2">Uncharacterized protein</fullName>
    </submittedName>
</protein>
<feature type="coiled-coil region" evidence="1">
    <location>
        <begin position="276"/>
        <end position="310"/>
    </location>
</feature>
<proteinExistence type="predicted"/>
<dbReference type="EMBL" id="CP119072">
    <property type="protein sequence ID" value="WEL39880.1"/>
    <property type="molecule type" value="Genomic_DNA"/>
</dbReference>
<evidence type="ECO:0000313" key="3">
    <source>
        <dbReference type="Proteomes" id="UP001217963"/>
    </source>
</evidence>
<evidence type="ECO:0000313" key="2">
    <source>
        <dbReference type="EMBL" id="WEL39880.1"/>
    </source>
</evidence>
<dbReference type="Proteomes" id="UP001217963">
    <property type="component" value="Chromosome XI"/>
</dbReference>
<keyword evidence="3" id="KW-1185">Reference proteome</keyword>
<reference evidence="2 3" key="1">
    <citation type="submission" date="2023-02" db="EMBL/GenBank/DDBJ databases">
        <title>Encephalitozoon hellem ATCC 50451 complete genome.</title>
        <authorList>
            <person name="Mascarenhas dos Santos A.C."/>
            <person name="Julian A.T."/>
            <person name="Pombert J.-F."/>
        </authorList>
    </citation>
    <scope>NUCLEOTIDE SEQUENCE [LARGE SCALE GENOMIC DNA]</scope>
    <source>
        <strain evidence="2 3">ATCC 50451</strain>
    </source>
</reference>
<organism evidence="2 3">
    <name type="scientific">Encephalitozoon hellem</name>
    <name type="common">Microsporidian parasite</name>
    <dbReference type="NCBI Taxonomy" id="27973"/>
    <lineage>
        <taxon>Eukaryota</taxon>
        <taxon>Fungi</taxon>
        <taxon>Fungi incertae sedis</taxon>
        <taxon>Microsporidia</taxon>
        <taxon>Unikaryonidae</taxon>
        <taxon>Encephalitozoon</taxon>
    </lineage>
</organism>
<name>A0ABY8CRI0_ENCHE</name>
<evidence type="ECO:0000256" key="1">
    <source>
        <dbReference type="SAM" id="Coils"/>
    </source>
</evidence>
<keyword evidence="1" id="KW-0175">Coiled coil</keyword>
<sequence length="423" mass="47720">MGLFADENEKKPLPAFESIQDATLKSPDTSQQLGKYIVNGLEMLSLSDIKVVVDGKGGALGDSISDDRSDTLSAFGTISAESNGNEDCVYLSSIYKTYMKVNEKIDKLIRKEYFDEGFIKHVLAEICKGDLERAKRVICRELKDRDPLFSVETYCAEEGACSTGSVSRKIDGLLGDLRDVEEISHKLRRMFFDMRSKSFEAELGYARSSGEVVKQLDKCSRELEDLRRIGGAIAKDVAGAIEDFGIDVGMEGDGLHDVSKALKNVFKSVLKRIKTMELMSQEAQLKEREYENVLKDYAELKGKMDRIANENASFSEAVSRLSTKNTRIKKDYDAAREALKKAVESNKKKSVTIDRQKKIIDILQSRIGDEYILPVNELQSKIDEIRRRVDAELDMGTKRRLEEEMADYERRMSDFLSLLNKTG</sequence>
<feature type="coiled-coil region" evidence="1">
    <location>
        <begin position="375"/>
        <end position="418"/>
    </location>
</feature>